<reference evidence="5" key="1">
    <citation type="journal article" date="2022" name="Int. J. Syst. Evol. Microbiol.">
        <title>Granulimonas faecalis gen. nov., sp. nov., and Leptogranulimonas caecicola gen. nov., sp. nov., novel lactate-producing Atopobiaceae bacteria isolated from mouse intestines, and an emended description of the family Atopobiaceae.</title>
        <authorList>
            <person name="Morinaga K."/>
            <person name="Kusada H."/>
            <person name="Sakamoto S."/>
            <person name="Murakami T."/>
            <person name="Toyoda A."/>
            <person name="Mori H."/>
            <person name="Meng X.Y."/>
            <person name="Takashino M."/>
            <person name="Murotomi K."/>
            <person name="Tamaki H."/>
        </authorList>
    </citation>
    <scope>NUCLEOTIDE SEQUENCE</scope>
    <source>
        <strain evidence="5">OPF53</strain>
    </source>
</reference>
<proteinExistence type="predicted"/>
<dbReference type="Gene3D" id="3.40.50.2000">
    <property type="entry name" value="Glycogen Phosphorylase B"/>
    <property type="match status" value="2"/>
</dbReference>
<accession>A0AAV5B562</accession>
<feature type="domain" description="Glycosyl transferase family 1" evidence="3">
    <location>
        <begin position="199"/>
        <end position="352"/>
    </location>
</feature>
<organism evidence="5 6">
    <name type="scientific">Granulimonas faecalis</name>
    <dbReference type="NCBI Taxonomy" id="2894155"/>
    <lineage>
        <taxon>Bacteria</taxon>
        <taxon>Bacillati</taxon>
        <taxon>Actinomycetota</taxon>
        <taxon>Coriobacteriia</taxon>
        <taxon>Coriobacteriales</taxon>
        <taxon>Kribbibacteriaceae</taxon>
        <taxon>Granulimonas</taxon>
    </lineage>
</organism>
<protein>
    <submittedName>
        <fullName evidence="5">Glycosyl transferase</fullName>
    </submittedName>
</protein>
<keyword evidence="6" id="KW-1185">Reference proteome</keyword>
<dbReference type="Pfam" id="PF00534">
    <property type="entry name" value="Glycos_transf_1"/>
    <property type="match status" value="1"/>
</dbReference>
<dbReference type="CDD" id="cd03801">
    <property type="entry name" value="GT4_PimA-like"/>
    <property type="match status" value="1"/>
</dbReference>
<evidence type="ECO:0000259" key="3">
    <source>
        <dbReference type="Pfam" id="PF00534"/>
    </source>
</evidence>
<name>A0AAV5B562_9ACTN</name>
<dbReference type="GO" id="GO:1901137">
    <property type="term" value="P:carbohydrate derivative biosynthetic process"/>
    <property type="evidence" value="ECO:0007669"/>
    <property type="project" value="UniProtKB-ARBA"/>
</dbReference>
<dbReference type="PANTHER" id="PTHR45947:SF3">
    <property type="entry name" value="SULFOQUINOVOSYL TRANSFERASE SQD2"/>
    <property type="match status" value="1"/>
</dbReference>
<dbReference type="AlphaFoldDB" id="A0AAV5B562"/>
<dbReference type="RefSeq" id="WP_135978401.1">
    <property type="nucleotide sequence ID" value="NZ_BQKC01000001.1"/>
</dbReference>
<sequence>MAPHHYAIFSAQYLPSMGGVELFSDNLARELVHEGHQVSVVASARKGAPAREDRDGFQVVRLPAAQLLDGRLPVTLKDAAYRRIWGRLLDEDVDRVLVNTRFYPHSLEGLRFAAEKGAPAVMLEHGSAHLSFGIPAADAVVKRWEHLVTARARAARPVFAGVSLAACSWLEHFGIKTDVVINNAIDAAAFRDGSSGRDFRAELGIAPDAFMACFVGRFVAEKGPLAVLDAARLLPEVSFVMAGAGPEEDHIRAVADYLPNVSLLGRLGREDVSALFGCANCFVSPTRSEGMATVLLEAGAWGCLPVICPVGGVADVLGDSGWGEICGASADEVTAAIARLAVLPAEERARRSAAFRERAETGFTWAHTAAQLDAAYPCA</sequence>
<evidence type="ECO:0000259" key="4">
    <source>
        <dbReference type="Pfam" id="PF13439"/>
    </source>
</evidence>
<feature type="domain" description="Glycosyltransferase subfamily 4-like N-terminal" evidence="4">
    <location>
        <begin position="17"/>
        <end position="187"/>
    </location>
</feature>
<dbReference type="InterPro" id="IPR001296">
    <property type="entry name" value="Glyco_trans_1"/>
</dbReference>
<gene>
    <name evidence="5" type="ORF">ATOP_17180</name>
</gene>
<dbReference type="InterPro" id="IPR028098">
    <property type="entry name" value="Glyco_trans_4-like_N"/>
</dbReference>
<evidence type="ECO:0000256" key="1">
    <source>
        <dbReference type="ARBA" id="ARBA00022676"/>
    </source>
</evidence>
<dbReference type="GO" id="GO:0016758">
    <property type="term" value="F:hexosyltransferase activity"/>
    <property type="evidence" value="ECO:0007669"/>
    <property type="project" value="TreeGrafter"/>
</dbReference>
<dbReference type="Pfam" id="PF13439">
    <property type="entry name" value="Glyco_transf_4"/>
    <property type="match status" value="1"/>
</dbReference>
<evidence type="ECO:0000313" key="6">
    <source>
        <dbReference type="Proteomes" id="UP001055025"/>
    </source>
</evidence>
<keyword evidence="2 5" id="KW-0808">Transferase</keyword>
<dbReference type="PANTHER" id="PTHR45947">
    <property type="entry name" value="SULFOQUINOVOSYL TRANSFERASE SQD2"/>
    <property type="match status" value="1"/>
</dbReference>
<dbReference type="InterPro" id="IPR050194">
    <property type="entry name" value="Glycosyltransferase_grp1"/>
</dbReference>
<dbReference type="SUPFAM" id="SSF53756">
    <property type="entry name" value="UDP-Glycosyltransferase/glycogen phosphorylase"/>
    <property type="match status" value="1"/>
</dbReference>
<evidence type="ECO:0000313" key="5">
    <source>
        <dbReference type="EMBL" id="GJM56063.1"/>
    </source>
</evidence>
<evidence type="ECO:0000256" key="2">
    <source>
        <dbReference type="ARBA" id="ARBA00022679"/>
    </source>
</evidence>
<dbReference type="EMBL" id="BQKC01000001">
    <property type="protein sequence ID" value="GJM56063.1"/>
    <property type="molecule type" value="Genomic_DNA"/>
</dbReference>
<comment type="caution">
    <text evidence="5">The sequence shown here is derived from an EMBL/GenBank/DDBJ whole genome shotgun (WGS) entry which is preliminary data.</text>
</comment>
<dbReference type="Proteomes" id="UP001055025">
    <property type="component" value="Unassembled WGS sequence"/>
</dbReference>
<keyword evidence="1" id="KW-0328">Glycosyltransferase</keyword>